<sequence length="289" mass="32004">MPPAADVMQAVVRAWAPLLRLLVASGVDYPRLSAALKPLFIEQAQRELLRAGQKETDSALTLLSGVHRKDVRAWRLNGLGEARARELSPSAKVFARWLQEPGYSDGERPLGIPRFGPAPSFEALARLVTSDVHPFSVLTELIRLDLVRLELRHELEYVVPQQDGFIPKVGSQDAVDLFAANLADHLQAAVSNLLEGPQFLEQSVFAEGITQASADELGALARQLWARSRQELIAAATRLYEADQGRPEADQRMRLGAYFWSGDWQRPAEPEPESEFNQPSLGTSDHDNP</sequence>
<evidence type="ECO:0000313" key="3">
    <source>
        <dbReference type="Proteomes" id="UP001528672"/>
    </source>
</evidence>
<protein>
    <submittedName>
        <fullName evidence="2">DUF6502 family protein</fullName>
    </submittedName>
</protein>
<evidence type="ECO:0000313" key="2">
    <source>
        <dbReference type="EMBL" id="MDD0815966.1"/>
    </source>
</evidence>
<proteinExistence type="predicted"/>
<dbReference type="Proteomes" id="UP001528672">
    <property type="component" value="Unassembled WGS sequence"/>
</dbReference>
<evidence type="ECO:0000256" key="1">
    <source>
        <dbReference type="SAM" id="MobiDB-lite"/>
    </source>
</evidence>
<dbReference type="RefSeq" id="WP_273927657.1">
    <property type="nucleotide sequence ID" value="NZ_JAQSIO010000005.1"/>
</dbReference>
<dbReference type="InterPro" id="IPR045445">
    <property type="entry name" value="DUF6502"/>
</dbReference>
<accession>A0ABT5MH96</accession>
<dbReference type="EMBL" id="JAQSIO010000005">
    <property type="protein sequence ID" value="MDD0815966.1"/>
    <property type="molecule type" value="Genomic_DNA"/>
</dbReference>
<feature type="region of interest" description="Disordered" evidence="1">
    <location>
        <begin position="263"/>
        <end position="289"/>
    </location>
</feature>
<comment type="caution">
    <text evidence="2">The sequence shown here is derived from an EMBL/GenBank/DDBJ whole genome shotgun (WGS) entry which is preliminary data.</text>
</comment>
<keyword evidence="3" id="KW-1185">Reference proteome</keyword>
<dbReference type="Pfam" id="PF20112">
    <property type="entry name" value="DUF6502"/>
    <property type="match status" value="1"/>
</dbReference>
<name>A0ABT5MH96_9BURK</name>
<gene>
    <name evidence="2" type="ORF">PSQ39_15120</name>
</gene>
<organism evidence="2 3">
    <name type="scientific">Curvibacter microcysteis</name>
    <dbReference type="NCBI Taxonomy" id="3026419"/>
    <lineage>
        <taxon>Bacteria</taxon>
        <taxon>Pseudomonadati</taxon>
        <taxon>Pseudomonadota</taxon>
        <taxon>Betaproteobacteria</taxon>
        <taxon>Burkholderiales</taxon>
        <taxon>Comamonadaceae</taxon>
        <taxon>Curvibacter</taxon>
    </lineage>
</organism>
<reference evidence="2 3" key="1">
    <citation type="submission" date="2023-02" db="EMBL/GenBank/DDBJ databases">
        <title>Bacterial whole genome sequence for Curvibacter sp. HBC28.</title>
        <authorList>
            <person name="Le V."/>
            <person name="Ko S.-R."/>
            <person name="Ahn C.-Y."/>
            <person name="Oh H.-M."/>
        </authorList>
    </citation>
    <scope>NUCLEOTIDE SEQUENCE [LARGE SCALE GENOMIC DNA]</scope>
    <source>
        <strain evidence="2 3">HBC28</strain>
    </source>
</reference>